<proteinExistence type="predicted"/>
<organism evidence="1 2">
    <name type="scientific">Gigaspora margarita</name>
    <dbReference type="NCBI Taxonomy" id="4874"/>
    <lineage>
        <taxon>Eukaryota</taxon>
        <taxon>Fungi</taxon>
        <taxon>Fungi incertae sedis</taxon>
        <taxon>Mucoromycota</taxon>
        <taxon>Glomeromycotina</taxon>
        <taxon>Glomeromycetes</taxon>
        <taxon>Diversisporales</taxon>
        <taxon>Gigasporaceae</taxon>
        <taxon>Gigaspora</taxon>
    </lineage>
</organism>
<sequence length="111" mass="13151">MNWLPSVPQSDQEKVMESIIENNSDKYKSRWVHNFSPFNANNIMANITSIVTEVSNEINALYDHAHEFEKYMETKRTNKTAKKVGLRQRTVHRIVPKRLSYKHYVEWEIVA</sequence>
<protein>
    <submittedName>
        <fullName evidence="1">24235_t:CDS:1</fullName>
    </submittedName>
</protein>
<dbReference type="Proteomes" id="UP000789901">
    <property type="component" value="Unassembled WGS sequence"/>
</dbReference>
<keyword evidence="2" id="KW-1185">Reference proteome</keyword>
<evidence type="ECO:0000313" key="2">
    <source>
        <dbReference type="Proteomes" id="UP000789901"/>
    </source>
</evidence>
<name>A0ABN7VMT4_GIGMA</name>
<reference evidence="1 2" key="1">
    <citation type="submission" date="2021-06" db="EMBL/GenBank/DDBJ databases">
        <authorList>
            <person name="Kallberg Y."/>
            <person name="Tangrot J."/>
            <person name="Rosling A."/>
        </authorList>
    </citation>
    <scope>NUCLEOTIDE SEQUENCE [LARGE SCALE GENOMIC DNA]</scope>
    <source>
        <strain evidence="1 2">120-4 pot B 10/14</strain>
    </source>
</reference>
<evidence type="ECO:0000313" key="1">
    <source>
        <dbReference type="EMBL" id="CAG8787301.1"/>
    </source>
</evidence>
<accession>A0ABN7VMT4</accession>
<comment type="caution">
    <text evidence="1">The sequence shown here is derived from an EMBL/GenBank/DDBJ whole genome shotgun (WGS) entry which is preliminary data.</text>
</comment>
<gene>
    <name evidence="1" type="ORF">GMARGA_LOCUS20663</name>
</gene>
<dbReference type="EMBL" id="CAJVQB010018332">
    <property type="protein sequence ID" value="CAG8787301.1"/>
    <property type="molecule type" value="Genomic_DNA"/>
</dbReference>